<keyword evidence="2" id="KW-1185">Reference proteome</keyword>
<accession>A0ACC0L9K1</accession>
<name>A0ACC0L9K1_RHOML</name>
<dbReference type="Proteomes" id="UP001062846">
    <property type="component" value="Chromosome 13"/>
</dbReference>
<protein>
    <submittedName>
        <fullName evidence="1">Uncharacterized protein</fullName>
    </submittedName>
</protein>
<evidence type="ECO:0000313" key="2">
    <source>
        <dbReference type="Proteomes" id="UP001062846"/>
    </source>
</evidence>
<proteinExistence type="predicted"/>
<sequence>MEDGRHDYSINSNNNRNEEALYPTPEGLELKSFKSFLTWVCLDQSNKWRAGLSASIFFVLVIGVPIVSHFVFSCSSCDAKHRRPYDGIVQLSLSFIATLSFYSLSSFAHTYGLRRFLFLDKLGDASEKVRQGYTQQLRLSLKLLSAFVLPCFLADSVYKIWWFVSGGTDTPYFVNLYASDVVFCTLQLFSWLYRTSIFILVCVLFRLICYLQILRLEDFAQVFEKESDVGSILVEHLTIRRNLRIISHRFRVFVLLALVLVTISQLASLVVTTKSDDVVNIYTAGELALCSIILVTGLFICLRSATKITHRAQAVTCLATKWHVCATIDSFNESDGDSPRTHGVSSPRTYPVNGNSASDNEEADGDDVLDNTKMVPIFAHTISYQKRQALVTYFENNRAGITVFGFMLDRTWLHTIFAIQLSLTLWLLNKTVGDFETARKERSTVVGMNPNGQQENPEAFMFGRVEPGSGVHVDFDKLEVVEKRPTEGLGKDNSSRRSIVSASGNDKSSPDNSLQQRNPRRSRSDRKKSLTEINNFATSSPGSGMLRSASNASDDKDTSNINRSASVPKFGAWDEMDPNEGYTVIFDKVKEEKQNAATKFTAAPPKPRNSVNNQIKPTRSKVRIQRYLISPHNGLYLQWLSCLLVL</sequence>
<comment type="caution">
    <text evidence="1">The sequence shown here is derived from an EMBL/GenBank/DDBJ whole genome shotgun (WGS) entry which is preliminary data.</text>
</comment>
<gene>
    <name evidence="1" type="ORF">RHMOL_Rhmol13G0195600</name>
</gene>
<dbReference type="EMBL" id="CM046400">
    <property type="protein sequence ID" value="KAI8525017.1"/>
    <property type="molecule type" value="Genomic_DNA"/>
</dbReference>
<reference evidence="1" key="1">
    <citation type="submission" date="2022-02" db="EMBL/GenBank/DDBJ databases">
        <title>Plant Genome Project.</title>
        <authorList>
            <person name="Zhang R.-G."/>
        </authorList>
    </citation>
    <scope>NUCLEOTIDE SEQUENCE</scope>
    <source>
        <strain evidence="1">AT1</strain>
    </source>
</reference>
<evidence type="ECO:0000313" key="1">
    <source>
        <dbReference type="EMBL" id="KAI8525017.1"/>
    </source>
</evidence>
<organism evidence="1 2">
    <name type="scientific">Rhododendron molle</name>
    <name type="common">Chinese azalea</name>
    <name type="synonym">Azalea mollis</name>
    <dbReference type="NCBI Taxonomy" id="49168"/>
    <lineage>
        <taxon>Eukaryota</taxon>
        <taxon>Viridiplantae</taxon>
        <taxon>Streptophyta</taxon>
        <taxon>Embryophyta</taxon>
        <taxon>Tracheophyta</taxon>
        <taxon>Spermatophyta</taxon>
        <taxon>Magnoliopsida</taxon>
        <taxon>eudicotyledons</taxon>
        <taxon>Gunneridae</taxon>
        <taxon>Pentapetalae</taxon>
        <taxon>asterids</taxon>
        <taxon>Ericales</taxon>
        <taxon>Ericaceae</taxon>
        <taxon>Ericoideae</taxon>
        <taxon>Rhodoreae</taxon>
        <taxon>Rhododendron</taxon>
    </lineage>
</organism>